<dbReference type="InterPro" id="IPR004899">
    <property type="entry name" value="Pertactin_central"/>
</dbReference>
<feature type="chain" id="PRO_5003216332" description="Autotransporter domain-containing protein" evidence="1">
    <location>
        <begin position="25"/>
        <end position="836"/>
    </location>
</feature>
<dbReference type="SUPFAM" id="SSF51126">
    <property type="entry name" value="Pectin lyase-like"/>
    <property type="match status" value="1"/>
</dbReference>
<dbReference type="InterPro" id="IPR012332">
    <property type="entry name" value="Autotransporter_pectin_lyase_C"/>
</dbReference>
<dbReference type="NCBIfam" id="TIGR01414">
    <property type="entry name" value="autotrans_barl"/>
    <property type="match status" value="1"/>
</dbReference>
<dbReference type="InterPro" id="IPR005546">
    <property type="entry name" value="Autotransporte_beta"/>
</dbReference>
<dbReference type="SUPFAM" id="SSF103515">
    <property type="entry name" value="Autotransporter"/>
    <property type="match status" value="1"/>
</dbReference>
<dbReference type="STRING" id="696125.BARCL_0565"/>
<name>E6YHA8_BARC7</name>
<reference evidence="3 4" key="2">
    <citation type="journal article" date="2011" name="PLoS Genet.">
        <title>Parallel evolution of a type IV secretion system in radiating lineages of the host-restricted bacterial pathogen Bartonella.</title>
        <authorList>
            <person name="Engel P."/>
            <person name="Salzburger W."/>
            <person name="Liesch M."/>
            <person name="Chang C.C."/>
            <person name="Maruyama S."/>
            <person name="Lanz C."/>
            <person name="Calteau A."/>
            <person name="Lajus A."/>
            <person name="Medigue C."/>
            <person name="Schuster S.C."/>
            <person name="Dehio C."/>
        </authorList>
    </citation>
    <scope>NUCLEOTIDE SEQUENCE [LARGE SCALE GENOMIC DNA]</scope>
    <source>
        <strain evidence="4">CIP 104772 / 73</strain>
    </source>
</reference>
<accession>E6YHA8</accession>
<evidence type="ECO:0000313" key="4">
    <source>
        <dbReference type="Proteomes" id="UP000009101"/>
    </source>
</evidence>
<keyword evidence="4" id="KW-1185">Reference proteome</keyword>
<dbReference type="Gene3D" id="2.40.128.130">
    <property type="entry name" value="Autotransporter beta-domain"/>
    <property type="match status" value="1"/>
</dbReference>
<dbReference type="AlphaFoldDB" id="E6YHA8"/>
<proteinExistence type="predicted"/>
<dbReference type="PANTHER" id="PTHR35037">
    <property type="entry name" value="C-TERMINAL REGION OF AIDA-LIKE PROTEIN"/>
    <property type="match status" value="1"/>
</dbReference>
<gene>
    <name evidence="3" type="ordered locus">BARCL_0565</name>
</gene>
<evidence type="ECO:0000259" key="2">
    <source>
        <dbReference type="PROSITE" id="PS51208"/>
    </source>
</evidence>
<dbReference type="HOGENOM" id="CLU_002318_5_0_5"/>
<evidence type="ECO:0000256" key="1">
    <source>
        <dbReference type="SAM" id="SignalP"/>
    </source>
</evidence>
<dbReference type="InterPro" id="IPR051551">
    <property type="entry name" value="Autotransporter_adhesion"/>
</dbReference>
<dbReference type="Pfam" id="PF03212">
    <property type="entry name" value="Pertactin"/>
    <property type="match status" value="1"/>
</dbReference>
<sequence length="836" mass="91853">MQYKWKLGYWVLMISSSFVGVANANKNEIQSFCWSLDYSINGTYEVEKTEKCKEFSKIRNDMTLPISNELNSFSVFDDAMMDQNFTILKPDNNEEEENIAIFRKGQTTVIQDGAVLKNLMIDKDIRVYVGNGGEKDSPGKSIDNKVGNNGKLYIYAGGFSEGTKIENGGIETVQASIGKQGFSKNAVIYKGGQQKVESGGKVEGTQIYGGKQFVFGEGNVNGQMTGSVANGTVIYGQDGKLGQQNIYEGGVAWNTKVMQGGVQNIYQGNKGEGGFAVDTEVFKNGKQRVFAGGTAITVTLHDNAVQEIYPDGYVYDLTINGNASSWVYAGAVLEGDAIVNDSGKFYLYAGSEEHKSTIESFVLNGKDTKLFVVSARDTDSASIKNLSGKGSVHFTFDQIHQARYSQLHVENLSGELGSIHFKFNTNIAENHGDYLLIEKGNGNHMISVVDSGAEIVNPFLRQLDLITDKSAGARFTLVDFSGANIKAVDGGTYMYGLKQRKDNSGQIWYLAADRTDEIGSLVPTPTPTPTPSTTPSTDAMLSLAVAPELVFNNELQSLRVGRGILGRNKKNNTLWTYGIKGQDRLATDHAHFRLDQTGIILGVDRLKELTNGDFYVGGFGSYDQARIAHARGGVSNIDSYSVGAYATYFDNQGWYLDSVLKYNYYKNNLKTISTNGLDIQGDYNQWAIGTSFEAGYHFEAAQDTWIQPYTQLTGICVEGREIQLSNKMTGDMKRSTTVRSAVGLSVGHKFNLNSDTHHLMTYMTAAWLRGYGDNNRTTINKQHKFTTDLSGDTGKLGIGLNSFFGENLSLYAETYYLKGQKVKQSLQGIVGLRYNF</sequence>
<dbReference type="InterPro" id="IPR030930">
    <property type="entry name" value="AIDA"/>
</dbReference>
<dbReference type="NCBIfam" id="NF040482">
    <property type="entry name" value="auto_BafA_Cterm"/>
    <property type="match status" value="1"/>
</dbReference>
<dbReference type="EMBL" id="FN645454">
    <property type="protein sequence ID" value="CBI76246.1"/>
    <property type="molecule type" value="Genomic_DNA"/>
</dbReference>
<dbReference type="NCBIfam" id="TIGR04415">
    <property type="entry name" value="O_hepto_targRPT"/>
    <property type="match status" value="1"/>
</dbReference>
<dbReference type="GO" id="GO:0019867">
    <property type="term" value="C:outer membrane"/>
    <property type="evidence" value="ECO:0007669"/>
    <property type="project" value="InterPro"/>
</dbReference>
<dbReference type="InterPro" id="IPR006315">
    <property type="entry name" value="OM_autotransptr_brl_dom"/>
</dbReference>
<dbReference type="InterPro" id="IPR011050">
    <property type="entry name" value="Pectin_lyase_fold/virulence"/>
</dbReference>
<protein>
    <recommendedName>
        <fullName evidence="2">Autotransporter domain-containing protein</fullName>
    </recommendedName>
</protein>
<dbReference type="PROSITE" id="PS51208">
    <property type="entry name" value="AUTOTRANSPORTER"/>
    <property type="match status" value="1"/>
</dbReference>
<dbReference type="SMART" id="SM00869">
    <property type="entry name" value="Autotransporter"/>
    <property type="match status" value="1"/>
</dbReference>
<organism evidence="3 4">
    <name type="scientific">Bartonella clarridgeiae (strain CCUG 45776 / CIP 104772 / 73)</name>
    <dbReference type="NCBI Taxonomy" id="696125"/>
    <lineage>
        <taxon>Bacteria</taxon>
        <taxon>Pseudomonadati</taxon>
        <taxon>Pseudomonadota</taxon>
        <taxon>Alphaproteobacteria</taxon>
        <taxon>Hyphomicrobiales</taxon>
        <taxon>Bartonellaceae</taxon>
        <taxon>Bartonella</taxon>
    </lineage>
</organism>
<dbReference type="Pfam" id="PF03797">
    <property type="entry name" value="Autotransporter"/>
    <property type="match status" value="1"/>
</dbReference>
<dbReference type="KEGG" id="bcd:BARCL_0565"/>
<feature type="domain" description="Autotransporter" evidence="2">
    <location>
        <begin position="567"/>
        <end position="836"/>
    </location>
</feature>
<dbReference type="PANTHER" id="PTHR35037:SF7">
    <property type="entry name" value="AUTOTRANSPORTER"/>
    <property type="match status" value="1"/>
</dbReference>
<dbReference type="Gene3D" id="2.160.20.20">
    <property type="match status" value="1"/>
</dbReference>
<dbReference type="InterPro" id="IPR036709">
    <property type="entry name" value="Autotransporte_beta_dom_sf"/>
</dbReference>
<feature type="signal peptide" evidence="1">
    <location>
        <begin position="1"/>
        <end position="24"/>
    </location>
</feature>
<dbReference type="eggNOG" id="COG3468">
    <property type="taxonomic scope" value="Bacteria"/>
</dbReference>
<dbReference type="OrthoDB" id="7920344at2"/>
<dbReference type="Proteomes" id="UP000009101">
    <property type="component" value="Chromosome"/>
</dbReference>
<evidence type="ECO:0000313" key="3">
    <source>
        <dbReference type="EMBL" id="CBI76246.1"/>
    </source>
</evidence>
<keyword evidence="1" id="KW-0732">Signal</keyword>
<reference evidence="4" key="1">
    <citation type="submission" date="2009-11" db="EMBL/GenBank/DDBJ databases">
        <title>Genome sequencing of Bartonella species and comparative genomics.</title>
        <authorList>
            <person name="Engel P."/>
            <person name="Salzburger W."/>
            <person name="Marius L."/>
            <person name="Chao-Chin C."/>
            <person name="Soichi M."/>
            <person name="Christa L."/>
            <person name="Alexandra C."/>
            <person name="Aurelie L."/>
            <person name="Claudine M."/>
            <person name="Stephan S.C."/>
            <person name="Christoph D."/>
        </authorList>
    </citation>
    <scope>NUCLEOTIDE SEQUENCE [LARGE SCALE GENOMIC DNA]</scope>
    <source>
        <strain evidence="4">CIP 104772 / 73</strain>
    </source>
</reference>